<dbReference type="InterPro" id="IPR046342">
    <property type="entry name" value="CBS_dom_sf"/>
</dbReference>
<proteinExistence type="predicted"/>
<organism evidence="1 2">
    <name type="scientific">Cupriavidus yeoncheonensis</name>
    <dbReference type="NCBI Taxonomy" id="1462994"/>
    <lineage>
        <taxon>Bacteria</taxon>
        <taxon>Pseudomonadati</taxon>
        <taxon>Pseudomonadota</taxon>
        <taxon>Betaproteobacteria</taxon>
        <taxon>Burkholderiales</taxon>
        <taxon>Burkholderiaceae</taxon>
        <taxon>Cupriavidus</taxon>
    </lineage>
</organism>
<dbReference type="AlphaFoldDB" id="A0A916IZ69"/>
<accession>A0A916IZ69</accession>
<keyword evidence="2" id="KW-1185">Reference proteome</keyword>
<dbReference type="RefSeq" id="WP_211950279.1">
    <property type="nucleotide sequence ID" value="NZ_CAJPUY010000025.1"/>
</dbReference>
<sequence>MDEKPIEPKRQLIPDECAYYRDRLREARYAALANAEGFETVCFAVEEFGRRLAGGHQGLGTYRKFLRWYAQYSPTTNVLVSQYPDYFSSFDTLFEAVYQARNDVMHSGVYARHVTERAVDLCIALEEAIMAVEKARSHRKDTRTKVGDYMVKTPISIQKWQPVALARQLMLTHSFSFLPVSINSKWQLVSERAIVDYLYNQSARTERLASSIEEAFSAGELSLVDAITTTREKPIQELLDESKGHERQGENAQPLFTLWLVVGANDSLVGVLSPFELM</sequence>
<dbReference type="Gene3D" id="3.10.580.10">
    <property type="entry name" value="CBS-domain"/>
    <property type="match status" value="1"/>
</dbReference>
<protein>
    <recommendedName>
        <fullName evidence="3">CBS domain-containing protein</fullName>
    </recommendedName>
</protein>
<evidence type="ECO:0008006" key="3">
    <source>
        <dbReference type="Google" id="ProtNLM"/>
    </source>
</evidence>
<reference evidence="1" key="1">
    <citation type="submission" date="2021-03" db="EMBL/GenBank/DDBJ databases">
        <authorList>
            <person name="Peeters C."/>
        </authorList>
    </citation>
    <scope>NUCLEOTIDE SEQUENCE</scope>
    <source>
        <strain evidence="1">LMG 31506</strain>
    </source>
</reference>
<comment type="caution">
    <text evidence="1">The sequence shown here is derived from an EMBL/GenBank/DDBJ whole genome shotgun (WGS) entry which is preliminary data.</text>
</comment>
<gene>
    <name evidence="1" type="ORF">LMG31506_05437</name>
</gene>
<evidence type="ECO:0000313" key="2">
    <source>
        <dbReference type="Proteomes" id="UP000672934"/>
    </source>
</evidence>
<evidence type="ECO:0000313" key="1">
    <source>
        <dbReference type="EMBL" id="CAG2155525.1"/>
    </source>
</evidence>
<dbReference type="EMBL" id="CAJPUY010000025">
    <property type="protein sequence ID" value="CAG2155525.1"/>
    <property type="molecule type" value="Genomic_DNA"/>
</dbReference>
<dbReference type="SUPFAM" id="SSF54631">
    <property type="entry name" value="CBS-domain pair"/>
    <property type="match status" value="2"/>
</dbReference>
<dbReference type="Proteomes" id="UP000672934">
    <property type="component" value="Unassembled WGS sequence"/>
</dbReference>
<name>A0A916IZ69_9BURK</name>